<dbReference type="PANTHER" id="PTHR37758">
    <property type="entry name" value="OS03G0334300 PROTEIN"/>
    <property type="match status" value="1"/>
</dbReference>
<accession>A0ABC8YAW9</accession>
<dbReference type="EMBL" id="OZ075126">
    <property type="protein sequence ID" value="CAL4939247.1"/>
    <property type="molecule type" value="Genomic_DNA"/>
</dbReference>
<name>A0ABC8YAW9_9POAL</name>
<reference evidence="2 3" key="2">
    <citation type="submission" date="2024-10" db="EMBL/GenBank/DDBJ databases">
        <authorList>
            <person name="Ryan C."/>
        </authorList>
    </citation>
    <scope>NUCLEOTIDE SEQUENCE [LARGE SCALE GENOMIC DNA]</scope>
</reference>
<dbReference type="PANTHER" id="PTHR37758:SF1">
    <property type="entry name" value="OS03G0334300 PROTEIN"/>
    <property type="match status" value="1"/>
</dbReference>
<evidence type="ECO:0000313" key="2">
    <source>
        <dbReference type="EMBL" id="CAL4939247.1"/>
    </source>
</evidence>
<feature type="compositionally biased region" description="Basic and acidic residues" evidence="1">
    <location>
        <begin position="123"/>
        <end position="136"/>
    </location>
</feature>
<dbReference type="AlphaFoldDB" id="A0ABC8YAW9"/>
<organism evidence="2 3">
    <name type="scientific">Urochloa decumbens</name>
    <dbReference type="NCBI Taxonomy" id="240449"/>
    <lineage>
        <taxon>Eukaryota</taxon>
        <taxon>Viridiplantae</taxon>
        <taxon>Streptophyta</taxon>
        <taxon>Embryophyta</taxon>
        <taxon>Tracheophyta</taxon>
        <taxon>Spermatophyta</taxon>
        <taxon>Magnoliopsida</taxon>
        <taxon>Liliopsida</taxon>
        <taxon>Poales</taxon>
        <taxon>Poaceae</taxon>
        <taxon>PACMAD clade</taxon>
        <taxon>Panicoideae</taxon>
        <taxon>Panicodae</taxon>
        <taxon>Paniceae</taxon>
        <taxon>Melinidinae</taxon>
        <taxon>Urochloa</taxon>
    </lineage>
</organism>
<evidence type="ECO:0000313" key="3">
    <source>
        <dbReference type="Proteomes" id="UP001497457"/>
    </source>
</evidence>
<dbReference type="Proteomes" id="UP001497457">
    <property type="component" value="Chromosome 16b"/>
</dbReference>
<evidence type="ECO:0000256" key="1">
    <source>
        <dbReference type="SAM" id="MobiDB-lite"/>
    </source>
</evidence>
<gene>
    <name evidence="2" type="ORF">URODEC1_LOCUS31799</name>
</gene>
<sequence>MQPVSSLAPARVVVVGATTCQARATASATTSRRAWPFRRVAPAPQSLRARATGCGGGRTTEPVVEAREDVVEVEPAVVDEAADEAGLAAEELEVLEEAAIAGVDEGRRPMDYDRRAHILEESSRVFRDLKHRHDGDGETGAGHGGAPDAATEAGTGTRQQQQQQLG</sequence>
<proteinExistence type="predicted"/>
<keyword evidence="3" id="KW-1185">Reference proteome</keyword>
<reference evidence="3" key="1">
    <citation type="submission" date="2024-06" db="EMBL/GenBank/DDBJ databases">
        <authorList>
            <person name="Ryan C."/>
        </authorList>
    </citation>
    <scope>NUCLEOTIDE SEQUENCE [LARGE SCALE GENOMIC DNA]</scope>
</reference>
<feature type="region of interest" description="Disordered" evidence="1">
    <location>
        <begin position="123"/>
        <end position="166"/>
    </location>
</feature>
<protein>
    <submittedName>
        <fullName evidence="2">Uncharacterized protein</fullName>
    </submittedName>
</protein>